<dbReference type="AlphaFoldDB" id="A0A366XW01"/>
<organism evidence="1 2">
    <name type="scientific">Bacillus taeanensis</name>
    <dbReference type="NCBI Taxonomy" id="273032"/>
    <lineage>
        <taxon>Bacteria</taxon>
        <taxon>Bacillati</taxon>
        <taxon>Bacillota</taxon>
        <taxon>Bacilli</taxon>
        <taxon>Bacillales</taxon>
        <taxon>Bacillaceae</taxon>
        <taxon>Bacillus</taxon>
    </lineage>
</organism>
<accession>A0A366XW01</accession>
<dbReference type="InterPro" id="IPR025552">
    <property type="entry name" value="YkyB"/>
</dbReference>
<name>A0A366XW01_9BACI</name>
<sequence>MSLEDIAVAIYIVNKHAKVAAKTSDLYSIKQKTIKRLLHEGKAQKVGLHFSTNPRLSQQHLDVLVKVGHFMFHIPSNKLDRNTLPVLGERNDLFRNPKIHMSLKKAKSILISYIGKDYTNKKKRKHHDNSGINYKGLSTFLNS</sequence>
<evidence type="ECO:0008006" key="3">
    <source>
        <dbReference type="Google" id="ProtNLM"/>
    </source>
</evidence>
<dbReference type="Proteomes" id="UP000253314">
    <property type="component" value="Unassembled WGS sequence"/>
</dbReference>
<reference evidence="1 2" key="1">
    <citation type="submission" date="2018-07" db="EMBL/GenBank/DDBJ databases">
        <title>Lottiidibacillus patelloidae gen. nov., sp. nov., isolated from the intestinal tract of a marine limpet and the reclassification of B. taeanensis BH030017T, B. algicola KMM 3737T and B. hwajinpoensis SW-72T as genus Lottiidibacillus.</title>
        <authorList>
            <person name="Liu R."/>
            <person name="Huang Z."/>
        </authorList>
    </citation>
    <scope>NUCLEOTIDE SEQUENCE [LARGE SCALE GENOMIC DNA]</scope>
    <source>
        <strain evidence="1 2">BH030017</strain>
    </source>
</reference>
<dbReference type="EMBL" id="QOCW01000015">
    <property type="protein sequence ID" value="RBW68939.1"/>
    <property type="molecule type" value="Genomic_DNA"/>
</dbReference>
<evidence type="ECO:0000313" key="1">
    <source>
        <dbReference type="EMBL" id="RBW68939.1"/>
    </source>
</evidence>
<evidence type="ECO:0000313" key="2">
    <source>
        <dbReference type="Proteomes" id="UP000253314"/>
    </source>
</evidence>
<dbReference type="Pfam" id="PF14177">
    <property type="entry name" value="YkyB"/>
    <property type="match status" value="1"/>
</dbReference>
<comment type="caution">
    <text evidence="1">The sequence shown here is derived from an EMBL/GenBank/DDBJ whole genome shotgun (WGS) entry which is preliminary data.</text>
</comment>
<proteinExistence type="predicted"/>
<gene>
    <name evidence="1" type="ORF">DS031_14090</name>
</gene>
<dbReference type="OrthoDB" id="2360869at2"/>
<protein>
    <recommendedName>
        <fullName evidence="3">YkyB-like protein</fullName>
    </recommendedName>
</protein>
<keyword evidence="2" id="KW-1185">Reference proteome</keyword>